<dbReference type="Proteomes" id="UP000053593">
    <property type="component" value="Unassembled WGS sequence"/>
</dbReference>
<keyword evidence="2" id="KW-0472">Membrane</keyword>
<sequence length="232" mass="25827">MVCSEYHCFDNRCIPSRPFPFLSVSYSICSLTCALTYLPLLLLYRVLTALEDASLSNSPYNDIRQILAKKYPNFPAWTEIFPASVRSVRDRLSSVRYSHPQLLGINPSSVKVEDLDDGMDQHSADSSSVRPGMELKTPLKPSSSSRIGGLSSVLEARKQNQRLRKAGTRRSGNSGRNDTQNGGNIGLSQAYEAQRIRPESLSSRPSLLPNRHTKEYDGSALSFSDLYFDTLT</sequence>
<evidence type="ECO:0000313" key="3">
    <source>
        <dbReference type="EMBL" id="KIK60112.1"/>
    </source>
</evidence>
<reference evidence="3 4" key="1">
    <citation type="submission" date="2014-04" db="EMBL/GenBank/DDBJ databases">
        <title>Evolutionary Origins and Diversification of the Mycorrhizal Mutualists.</title>
        <authorList>
            <consortium name="DOE Joint Genome Institute"/>
            <consortium name="Mycorrhizal Genomics Consortium"/>
            <person name="Kohler A."/>
            <person name="Kuo A."/>
            <person name="Nagy L.G."/>
            <person name="Floudas D."/>
            <person name="Copeland A."/>
            <person name="Barry K.W."/>
            <person name="Cichocki N."/>
            <person name="Veneault-Fourrey C."/>
            <person name="LaButti K."/>
            <person name="Lindquist E.A."/>
            <person name="Lipzen A."/>
            <person name="Lundell T."/>
            <person name="Morin E."/>
            <person name="Murat C."/>
            <person name="Riley R."/>
            <person name="Ohm R."/>
            <person name="Sun H."/>
            <person name="Tunlid A."/>
            <person name="Henrissat B."/>
            <person name="Grigoriev I.V."/>
            <person name="Hibbett D.S."/>
            <person name="Martin F."/>
        </authorList>
    </citation>
    <scope>NUCLEOTIDE SEQUENCE [LARGE SCALE GENOMIC DNA]</scope>
    <source>
        <strain evidence="3 4">FD-317 M1</strain>
    </source>
</reference>
<organism evidence="3 4">
    <name type="scientific">Collybiopsis luxurians FD-317 M1</name>
    <dbReference type="NCBI Taxonomy" id="944289"/>
    <lineage>
        <taxon>Eukaryota</taxon>
        <taxon>Fungi</taxon>
        <taxon>Dikarya</taxon>
        <taxon>Basidiomycota</taxon>
        <taxon>Agaricomycotina</taxon>
        <taxon>Agaricomycetes</taxon>
        <taxon>Agaricomycetidae</taxon>
        <taxon>Agaricales</taxon>
        <taxon>Marasmiineae</taxon>
        <taxon>Omphalotaceae</taxon>
        <taxon>Collybiopsis</taxon>
        <taxon>Collybiopsis luxurians</taxon>
    </lineage>
</organism>
<dbReference type="EMBL" id="KN834776">
    <property type="protein sequence ID" value="KIK60112.1"/>
    <property type="molecule type" value="Genomic_DNA"/>
</dbReference>
<feature type="transmembrane region" description="Helical" evidence="2">
    <location>
        <begin position="24"/>
        <end position="44"/>
    </location>
</feature>
<feature type="compositionally biased region" description="Low complexity" evidence="1">
    <location>
        <begin position="199"/>
        <end position="209"/>
    </location>
</feature>
<accession>A0A0D0CN48</accession>
<evidence type="ECO:0000313" key="4">
    <source>
        <dbReference type="Proteomes" id="UP000053593"/>
    </source>
</evidence>
<name>A0A0D0CN48_9AGAR</name>
<keyword evidence="2" id="KW-1133">Transmembrane helix</keyword>
<feature type="region of interest" description="Disordered" evidence="1">
    <location>
        <begin position="113"/>
        <end position="214"/>
    </location>
</feature>
<dbReference type="HOGENOM" id="CLU_1194995_0_0_1"/>
<keyword evidence="2" id="KW-0812">Transmembrane</keyword>
<dbReference type="AlphaFoldDB" id="A0A0D0CN48"/>
<keyword evidence="4" id="KW-1185">Reference proteome</keyword>
<feature type="compositionally biased region" description="Basic residues" evidence="1">
    <location>
        <begin position="159"/>
        <end position="168"/>
    </location>
</feature>
<feature type="compositionally biased region" description="Polar residues" evidence="1">
    <location>
        <begin position="170"/>
        <end position="182"/>
    </location>
</feature>
<evidence type="ECO:0000256" key="1">
    <source>
        <dbReference type="SAM" id="MobiDB-lite"/>
    </source>
</evidence>
<protein>
    <submittedName>
        <fullName evidence="3">Uncharacterized protein</fullName>
    </submittedName>
</protein>
<proteinExistence type="predicted"/>
<feature type="compositionally biased region" description="Low complexity" evidence="1">
    <location>
        <begin position="142"/>
        <end position="152"/>
    </location>
</feature>
<evidence type="ECO:0000256" key="2">
    <source>
        <dbReference type="SAM" id="Phobius"/>
    </source>
</evidence>
<gene>
    <name evidence="3" type="ORF">GYMLUDRAFT_43871</name>
</gene>